<evidence type="ECO:0000313" key="2">
    <source>
        <dbReference type="EMBL" id="AEK58638.1"/>
    </source>
</evidence>
<dbReference type="RefSeq" id="WP_014003149.1">
    <property type="nucleotide sequence ID" value="NC_015850.1"/>
</dbReference>
<protein>
    <submittedName>
        <fullName evidence="2">Uncharacterized protein</fullName>
    </submittedName>
</protein>
<dbReference type="KEGG" id="acu:Atc_1990"/>
<feature type="region of interest" description="Disordered" evidence="1">
    <location>
        <begin position="169"/>
        <end position="211"/>
    </location>
</feature>
<keyword evidence="3" id="KW-1185">Reference proteome</keyword>
<reference evidence="2 3" key="1">
    <citation type="journal article" date="2011" name="J. Genet. Genomics">
        <title>Unraveling the Acidithiobacillus caldus complete genome and its central metabolisms for carbon assimilation.</title>
        <authorList>
            <person name="You X.Y."/>
            <person name="Guo X."/>
            <person name="Zheng H.J."/>
            <person name="Zhang M.J."/>
            <person name="Liu L.J."/>
            <person name="Zhu Y.Q."/>
            <person name="Zhu B."/>
            <person name="Wang S.Y."/>
            <person name="Zhao G.P."/>
            <person name="Poetsch A."/>
            <person name="Jiang C.Y."/>
            <person name="Liu S.J."/>
        </authorList>
    </citation>
    <scope>NUCLEOTIDE SEQUENCE [LARGE SCALE GENOMIC DNA]</scope>
    <source>
        <strain evidence="2 3">SM-1</strain>
    </source>
</reference>
<organism evidence="2 3">
    <name type="scientific">Acidithiobacillus caldus (strain SM-1)</name>
    <dbReference type="NCBI Taxonomy" id="990288"/>
    <lineage>
        <taxon>Bacteria</taxon>
        <taxon>Pseudomonadati</taxon>
        <taxon>Pseudomonadota</taxon>
        <taxon>Acidithiobacillia</taxon>
        <taxon>Acidithiobacillales</taxon>
        <taxon>Acidithiobacillaceae</taxon>
        <taxon>Acidithiobacillus</taxon>
    </lineage>
</organism>
<dbReference type="EMBL" id="CP002573">
    <property type="protein sequence ID" value="AEK58638.1"/>
    <property type="molecule type" value="Genomic_DNA"/>
</dbReference>
<sequence length="211" mass="23248">MDERRRIPINGEPSGNPKRDEALAAVMPEVQAGLTLERYVFGGVRAEAPYLIREIREQVEKVNEGDMTRVEAMLVSQMVTLDRMFNDLSRRAMSTTGMEEIKLWLTGAMRAQRQCTQAAEALAQLKNPTVFVAKAGQVNQSSGPMQVNNGTVAHAPAESDLHGELKEVAHEQLERMDPGTPGTSGRVDPAMATVGEVHRPTKRSRKSKERG</sequence>
<name>F9ZQN8_ACICS</name>
<gene>
    <name evidence="2" type="ordered locus">Atc_1990</name>
</gene>
<dbReference type="OrthoDB" id="8545738at2"/>
<evidence type="ECO:0000313" key="3">
    <source>
        <dbReference type="Proteomes" id="UP000006135"/>
    </source>
</evidence>
<feature type="compositionally biased region" description="Basic residues" evidence="1">
    <location>
        <begin position="200"/>
        <end position="211"/>
    </location>
</feature>
<dbReference type="AlphaFoldDB" id="F9ZQN8"/>
<proteinExistence type="predicted"/>
<dbReference type="GeneID" id="92931918"/>
<dbReference type="Proteomes" id="UP000006135">
    <property type="component" value="Chromosome"/>
</dbReference>
<dbReference type="HOGENOM" id="CLU_103709_0_0_6"/>
<evidence type="ECO:0000256" key="1">
    <source>
        <dbReference type="SAM" id="MobiDB-lite"/>
    </source>
</evidence>
<accession>F9ZQN8</accession>